<dbReference type="EC" id="3.1.3.2" evidence="7"/>
<dbReference type="PANTHER" id="PTHR11717:SF7">
    <property type="entry name" value="LOW MOLECULAR WEIGHT PHOSPHOTYROSINE PROTEIN PHOSPHATASE"/>
    <property type="match status" value="1"/>
</dbReference>
<keyword evidence="3 7" id="KW-0963">Cytoplasm</keyword>
<evidence type="ECO:0000256" key="7">
    <source>
        <dbReference type="RuleBase" id="RU368115"/>
    </source>
</evidence>
<dbReference type="EC" id="3.1.3.48" evidence="7"/>
<keyword evidence="4 7" id="KW-0378">Hydrolase</keyword>
<protein>
    <recommendedName>
        <fullName evidence="7">Low molecular weight phosphotyrosine protein phosphatase</fullName>
        <shortName evidence="7">LMW-PTP</shortName>
        <shortName evidence="7">LMW-PTPase</shortName>
        <ecNumber evidence="7">3.1.3.2</ecNumber>
        <ecNumber evidence="7">3.1.3.48</ecNumber>
    </recommendedName>
    <alternativeName>
        <fullName evidence="7">Low molecular weight cytosolic acid phosphatase</fullName>
    </alternativeName>
</protein>
<dbReference type="EMBL" id="CP012526">
    <property type="protein sequence ID" value="ALC46797.1"/>
    <property type="molecule type" value="Genomic_DNA"/>
</dbReference>
<dbReference type="Gene3D" id="3.40.50.2300">
    <property type="match status" value="1"/>
</dbReference>
<comment type="function">
    <text evidence="7">Acts on tyrosine phosphorylated proteins, low-MW aryl phosphates and natural and synthetic acyl phosphates.</text>
</comment>
<name>A0A0M4EQW2_DROBS</name>
<dbReference type="AlphaFoldDB" id="A0A0M4EQW2"/>
<feature type="active site" evidence="6">
    <location>
        <position position="15"/>
    </location>
</feature>
<dbReference type="CDD" id="cd16343">
    <property type="entry name" value="LMWPTP"/>
    <property type="match status" value="1"/>
</dbReference>
<dbReference type="InterPro" id="IPR023485">
    <property type="entry name" value="Ptyr_pPase"/>
</dbReference>
<dbReference type="STRING" id="30019.A0A0M4EQW2"/>
<organism evidence="9 10">
    <name type="scientific">Drosophila busckii</name>
    <name type="common">Fruit fly</name>
    <dbReference type="NCBI Taxonomy" id="30019"/>
    <lineage>
        <taxon>Eukaryota</taxon>
        <taxon>Metazoa</taxon>
        <taxon>Ecdysozoa</taxon>
        <taxon>Arthropoda</taxon>
        <taxon>Hexapoda</taxon>
        <taxon>Insecta</taxon>
        <taxon>Pterygota</taxon>
        <taxon>Neoptera</taxon>
        <taxon>Endopterygota</taxon>
        <taxon>Diptera</taxon>
        <taxon>Brachycera</taxon>
        <taxon>Muscomorpha</taxon>
        <taxon>Ephydroidea</taxon>
        <taxon>Drosophilidae</taxon>
        <taxon>Drosophila</taxon>
    </lineage>
</organism>
<evidence type="ECO:0000256" key="3">
    <source>
        <dbReference type="ARBA" id="ARBA00022490"/>
    </source>
</evidence>
<sequence>MNVYLLDFLKGNICRSPIAEVVMADTLTKANRTDVLVDSAALGGWHVGNRADPRALSTLEKHGLKSTHIVRQITKKDFQDFDYIFGMDEDNMKELRRLSPQGSKAELLMLGDFGLDKSERIIEDPYYVRFFYTLLIFMLNYCIHLQERGAEGFETAYQKCVVSCGAFMKQRLQK</sequence>
<dbReference type="Pfam" id="PF01451">
    <property type="entry name" value="LMWPc"/>
    <property type="match status" value="1"/>
</dbReference>
<dbReference type="SMART" id="SM00226">
    <property type="entry name" value="LMWPc"/>
    <property type="match status" value="1"/>
</dbReference>
<evidence type="ECO:0000256" key="4">
    <source>
        <dbReference type="ARBA" id="ARBA00022801"/>
    </source>
</evidence>
<dbReference type="Proteomes" id="UP000494163">
    <property type="component" value="Chromosome 3R"/>
</dbReference>
<evidence type="ECO:0000256" key="2">
    <source>
        <dbReference type="ARBA" id="ARBA00011063"/>
    </source>
</evidence>
<dbReference type="PANTHER" id="PTHR11717">
    <property type="entry name" value="LOW MOLECULAR WEIGHT PROTEIN TYROSINE PHOSPHATASE"/>
    <property type="match status" value="1"/>
</dbReference>
<reference evidence="9 10" key="1">
    <citation type="submission" date="2015-08" db="EMBL/GenBank/DDBJ databases">
        <title>Ancestral chromatin configuration constrains chromatin evolution on differentiating sex chromosomes in Drosophila.</title>
        <authorList>
            <person name="Zhou Q."/>
            <person name="Bachtrog D."/>
        </authorList>
    </citation>
    <scope>NUCLEOTIDE SEQUENCE [LARGE SCALE GENOMIC DNA]</scope>
    <source>
        <tissue evidence="9">Whole larvae</tissue>
    </source>
</reference>
<dbReference type="PRINTS" id="PR00719">
    <property type="entry name" value="LMWPTPASE"/>
</dbReference>
<dbReference type="InterPro" id="IPR036196">
    <property type="entry name" value="Ptyr_pPase_sf"/>
</dbReference>
<gene>
    <name evidence="9" type="ORF">Dbus_chr3Rg1547</name>
</gene>
<comment type="catalytic activity">
    <reaction evidence="7">
        <text>O-phospho-L-tyrosyl-[protein] + H2O = L-tyrosyl-[protein] + phosphate</text>
        <dbReference type="Rhea" id="RHEA:10684"/>
        <dbReference type="Rhea" id="RHEA-COMP:10136"/>
        <dbReference type="Rhea" id="RHEA-COMP:20101"/>
        <dbReference type="ChEBI" id="CHEBI:15377"/>
        <dbReference type="ChEBI" id="CHEBI:43474"/>
        <dbReference type="ChEBI" id="CHEBI:46858"/>
        <dbReference type="ChEBI" id="CHEBI:61978"/>
        <dbReference type="EC" id="3.1.3.48"/>
    </reaction>
</comment>
<keyword evidence="10" id="KW-1185">Reference proteome</keyword>
<feature type="domain" description="Phosphotyrosine protein phosphatase I" evidence="8">
    <location>
        <begin position="6"/>
        <end position="170"/>
    </location>
</feature>
<evidence type="ECO:0000259" key="8">
    <source>
        <dbReference type="SMART" id="SM00226"/>
    </source>
</evidence>
<dbReference type="PRINTS" id="PR00720">
    <property type="entry name" value="MAMMALPTPASE"/>
</dbReference>
<evidence type="ECO:0000313" key="9">
    <source>
        <dbReference type="EMBL" id="ALC46797.1"/>
    </source>
</evidence>
<dbReference type="OrthoDB" id="3388at2759"/>
<dbReference type="InterPro" id="IPR050438">
    <property type="entry name" value="LMW_PTPase"/>
</dbReference>
<comment type="subcellular location">
    <subcellularLocation>
        <location evidence="1 7">Cytoplasm</location>
    </subcellularLocation>
</comment>
<comment type="similarity">
    <text evidence="2 7">Belongs to the low molecular weight phosphotyrosine protein phosphatase family.</text>
</comment>
<keyword evidence="5 7" id="KW-0904">Protein phosphatase</keyword>
<feature type="active site" description="Proton donor" evidence="6">
    <location>
        <position position="124"/>
    </location>
</feature>
<dbReference type="OMA" id="ICHEDYD"/>
<comment type="catalytic activity">
    <reaction evidence="7">
        <text>a phosphate monoester + H2O = an alcohol + phosphate</text>
        <dbReference type="Rhea" id="RHEA:15017"/>
        <dbReference type="ChEBI" id="CHEBI:15377"/>
        <dbReference type="ChEBI" id="CHEBI:30879"/>
        <dbReference type="ChEBI" id="CHEBI:43474"/>
        <dbReference type="ChEBI" id="CHEBI:67140"/>
        <dbReference type="EC" id="3.1.3.2"/>
    </reaction>
</comment>
<dbReference type="InterPro" id="IPR002115">
    <property type="entry name" value="Tyr_Pase_low_mol_wt_mml"/>
</dbReference>
<dbReference type="SUPFAM" id="SSF52788">
    <property type="entry name" value="Phosphotyrosine protein phosphatases I"/>
    <property type="match status" value="1"/>
</dbReference>
<dbReference type="GO" id="GO:0005737">
    <property type="term" value="C:cytoplasm"/>
    <property type="evidence" value="ECO:0007669"/>
    <property type="project" value="UniProtKB-SubCell"/>
</dbReference>
<evidence type="ECO:0000256" key="5">
    <source>
        <dbReference type="ARBA" id="ARBA00022912"/>
    </source>
</evidence>
<evidence type="ECO:0000313" key="10">
    <source>
        <dbReference type="Proteomes" id="UP000494163"/>
    </source>
</evidence>
<proteinExistence type="inferred from homology"/>
<dbReference type="GO" id="GO:0004726">
    <property type="term" value="F:non-membrane spanning protein tyrosine phosphatase activity"/>
    <property type="evidence" value="ECO:0007669"/>
    <property type="project" value="InterPro"/>
</dbReference>
<evidence type="ECO:0000256" key="1">
    <source>
        <dbReference type="ARBA" id="ARBA00004496"/>
    </source>
</evidence>
<dbReference type="GO" id="GO:0003993">
    <property type="term" value="F:acid phosphatase activity"/>
    <property type="evidence" value="ECO:0007669"/>
    <property type="project" value="UniProtKB-UniRule"/>
</dbReference>
<dbReference type="InterPro" id="IPR017867">
    <property type="entry name" value="Tyr_phospatase_low_mol_wt"/>
</dbReference>
<evidence type="ECO:0000256" key="6">
    <source>
        <dbReference type="PIRSR" id="PIRSR617867-1"/>
    </source>
</evidence>
<accession>A0A0M4EQW2</accession>